<accession>A0ABT1CRW7</accession>
<dbReference type="PROSITE" id="PS50110">
    <property type="entry name" value="RESPONSE_REGULATORY"/>
    <property type="match status" value="1"/>
</dbReference>
<gene>
    <name evidence="3" type="ORF">GTW23_08910</name>
</gene>
<protein>
    <recommendedName>
        <fullName evidence="2">Response regulatory domain-containing protein</fullName>
    </recommendedName>
</protein>
<dbReference type="Proteomes" id="UP001320715">
    <property type="component" value="Unassembled WGS sequence"/>
</dbReference>
<organism evidence="3 4">
    <name type="scientific">Hoeflea alexandrii</name>
    <dbReference type="NCBI Taxonomy" id="288436"/>
    <lineage>
        <taxon>Bacteria</taxon>
        <taxon>Pseudomonadati</taxon>
        <taxon>Pseudomonadota</taxon>
        <taxon>Alphaproteobacteria</taxon>
        <taxon>Hyphomicrobiales</taxon>
        <taxon>Rhizobiaceae</taxon>
        <taxon>Hoeflea</taxon>
    </lineage>
</organism>
<feature type="modified residue" description="4-aspartylphosphate" evidence="1">
    <location>
        <position position="55"/>
    </location>
</feature>
<dbReference type="Gene3D" id="3.40.50.2300">
    <property type="match status" value="1"/>
</dbReference>
<comment type="caution">
    <text evidence="3">The sequence shown here is derived from an EMBL/GenBank/DDBJ whole genome shotgun (WGS) entry which is preliminary data.</text>
</comment>
<proteinExistence type="predicted"/>
<dbReference type="InterPro" id="IPR011006">
    <property type="entry name" value="CheY-like_superfamily"/>
</dbReference>
<evidence type="ECO:0000313" key="3">
    <source>
        <dbReference type="EMBL" id="MCO6408290.1"/>
    </source>
</evidence>
<sequence length="133" mass="14550">MQKDPKILVVAEEPMLMVDMLSELEGRGFSVEPMKPGEQSHNCLHPGAVDAAVFDFHRLKEFSLRFALELRRLSVPVVALGDDHSSDVARRAGIEDCLPMPVDYDRLSELLLALVHFPAPTHDGAGGHAGNPV</sequence>
<reference evidence="3 4" key="1">
    <citation type="submission" date="2020-01" db="EMBL/GenBank/DDBJ databases">
        <title>Genomes of bacteria type strains.</title>
        <authorList>
            <person name="Chen J."/>
            <person name="Zhu S."/>
            <person name="Yang J."/>
        </authorList>
    </citation>
    <scope>NUCLEOTIDE SEQUENCE [LARGE SCALE GENOMIC DNA]</scope>
    <source>
        <strain evidence="3 4">DSM 16655</strain>
    </source>
</reference>
<evidence type="ECO:0000259" key="2">
    <source>
        <dbReference type="PROSITE" id="PS50110"/>
    </source>
</evidence>
<dbReference type="InterPro" id="IPR001789">
    <property type="entry name" value="Sig_transdc_resp-reg_receiver"/>
</dbReference>
<keyword evidence="4" id="KW-1185">Reference proteome</keyword>
<evidence type="ECO:0000313" key="4">
    <source>
        <dbReference type="Proteomes" id="UP001320715"/>
    </source>
</evidence>
<evidence type="ECO:0000256" key="1">
    <source>
        <dbReference type="PROSITE-ProRule" id="PRU00169"/>
    </source>
</evidence>
<name>A0ABT1CRW7_9HYPH</name>
<dbReference type="EMBL" id="JAAAML010000001">
    <property type="protein sequence ID" value="MCO6408290.1"/>
    <property type="molecule type" value="Genomic_DNA"/>
</dbReference>
<dbReference type="RefSeq" id="WP_252915438.1">
    <property type="nucleotide sequence ID" value="NZ_JAAAML010000001.1"/>
</dbReference>
<dbReference type="SUPFAM" id="SSF52172">
    <property type="entry name" value="CheY-like"/>
    <property type="match status" value="1"/>
</dbReference>
<keyword evidence="1" id="KW-0597">Phosphoprotein</keyword>
<feature type="domain" description="Response regulatory" evidence="2">
    <location>
        <begin position="6"/>
        <end position="115"/>
    </location>
</feature>